<evidence type="ECO:0000256" key="2">
    <source>
        <dbReference type="PIRSR" id="PIRSR000137-2"/>
    </source>
</evidence>
<gene>
    <name evidence="4" type="ORF">B0T10DRAFT_588815</name>
</gene>
<keyword evidence="5" id="KW-1185">Reference proteome</keyword>
<organism evidence="4 5">
    <name type="scientific">Thelonectria olida</name>
    <dbReference type="NCBI Taxonomy" id="1576542"/>
    <lineage>
        <taxon>Eukaryota</taxon>
        <taxon>Fungi</taxon>
        <taxon>Dikarya</taxon>
        <taxon>Ascomycota</taxon>
        <taxon>Pezizomycotina</taxon>
        <taxon>Sordariomycetes</taxon>
        <taxon>Hypocreomycetidae</taxon>
        <taxon>Hypocreales</taxon>
        <taxon>Nectriaceae</taxon>
        <taxon>Thelonectria</taxon>
    </lineage>
</organism>
<comment type="similarity">
    <text evidence="1">Belongs to the GMC oxidoreductase family.</text>
</comment>
<dbReference type="InterPro" id="IPR000172">
    <property type="entry name" value="GMC_OxRdtase_N"/>
</dbReference>
<protein>
    <submittedName>
        <fullName evidence="4">Oxidoreductase</fullName>
    </submittedName>
</protein>
<dbReference type="SUPFAM" id="SSF54373">
    <property type="entry name" value="FAD-linked reductases, C-terminal domain"/>
    <property type="match status" value="1"/>
</dbReference>
<evidence type="ECO:0000313" key="5">
    <source>
        <dbReference type="Proteomes" id="UP000777438"/>
    </source>
</evidence>
<dbReference type="InterPro" id="IPR012132">
    <property type="entry name" value="GMC_OxRdtase"/>
</dbReference>
<feature type="binding site" evidence="2">
    <location>
        <position position="230"/>
    </location>
    <ligand>
        <name>FAD</name>
        <dbReference type="ChEBI" id="CHEBI:57692"/>
    </ligand>
</feature>
<proteinExistence type="inferred from homology"/>
<name>A0A9P8VSH2_9HYPO</name>
<sequence>MSTVNYLSAAAADTFDYVVVGGGTAGCVVASRLAEYLPKKRILLIEGGPSDLNDQKVADIRKWIALLGTEYDYDYPITEQYRGNSSIRHSRAKVLGGCSSHNGGISLHTIEHDCKLYESLGAKGFSWSEMKRLIAKLRLPYQVVEPQHQNAVVSDWIRATSSALNIPIAADFNKKILAQNGDLTECVGYMPIAYDTEKVHRHSASTAYIHPILRGEWRRNNLTILTDAWVSKLNASADVVTGVEVKLESGSVLTIRARDETILCAGAIDTPKLLLLSGIGPEEQLSSLSIPVVKNIPGVGSNLQDHVEAIIVWELNKRLPDETVTYSDGYCFARRNEPNTSGDGTTPDLMFHLYTVAQCPNAKHLSYDVPEHGFSMMPNVPRPRSRGRLYLTSSDPNVKPALDFAYFTDPEGYDEDTIVQGLKIARKIAAQSPLKDWIKREVAPGPSVQTDEQLSEYGRAVSSTLFHPCGTTKMGDIERDPSVVVDTQFKIRGMRKVRIVDAGVLPAVSTTNPMLTILAFAERGAEIIAHAAGWQEDAITKLGGQETSRL</sequence>
<dbReference type="PROSITE" id="PS00624">
    <property type="entry name" value="GMC_OXRED_2"/>
    <property type="match status" value="1"/>
</dbReference>
<dbReference type="Proteomes" id="UP000777438">
    <property type="component" value="Unassembled WGS sequence"/>
</dbReference>
<dbReference type="GO" id="GO:0050660">
    <property type="term" value="F:flavin adenine dinucleotide binding"/>
    <property type="evidence" value="ECO:0007669"/>
    <property type="project" value="InterPro"/>
</dbReference>
<feature type="binding site" evidence="2">
    <location>
        <position position="94"/>
    </location>
    <ligand>
        <name>FAD</name>
        <dbReference type="ChEBI" id="CHEBI:57692"/>
    </ligand>
</feature>
<dbReference type="AlphaFoldDB" id="A0A9P8VSH2"/>
<dbReference type="SUPFAM" id="SSF51905">
    <property type="entry name" value="FAD/NAD(P)-binding domain"/>
    <property type="match status" value="1"/>
</dbReference>
<dbReference type="EMBL" id="JAGPYM010000046">
    <property type="protein sequence ID" value="KAH6873441.1"/>
    <property type="molecule type" value="Genomic_DNA"/>
</dbReference>
<reference evidence="4 5" key="1">
    <citation type="journal article" date="2021" name="Nat. Commun.">
        <title>Genetic determinants of endophytism in the Arabidopsis root mycobiome.</title>
        <authorList>
            <person name="Mesny F."/>
            <person name="Miyauchi S."/>
            <person name="Thiergart T."/>
            <person name="Pickel B."/>
            <person name="Atanasova L."/>
            <person name="Karlsson M."/>
            <person name="Huettel B."/>
            <person name="Barry K.W."/>
            <person name="Haridas S."/>
            <person name="Chen C."/>
            <person name="Bauer D."/>
            <person name="Andreopoulos W."/>
            <person name="Pangilinan J."/>
            <person name="LaButti K."/>
            <person name="Riley R."/>
            <person name="Lipzen A."/>
            <person name="Clum A."/>
            <person name="Drula E."/>
            <person name="Henrissat B."/>
            <person name="Kohler A."/>
            <person name="Grigoriev I.V."/>
            <person name="Martin F.M."/>
            <person name="Hacquard S."/>
        </authorList>
    </citation>
    <scope>NUCLEOTIDE SEQUENCE [LARGE SCALE GENOMIC DNA]</scope>
    <source>
        <strain evidence="4 5">MPI-CAGE-CH-0241</strain>
    </source>
</reference>
<dbReference type="GO" id="GO:0016614">
    <property type="term" value="F:oxidoreductase activity, acting on CH-OH group of donors"/>
    <property type="evidence" value="ECO:0007669"/>
    <property type="project" value="InterPro"/>
</dbReference>
<comment type="cofactor">
    <cofactor evidence="2">
        <name>FAD</name>
        <dbReference type="ChEBI" id="CHEBI:57692"/>
    </cofactor>
</comment>
<dbReference type="InterPro" id="IPR036188">
    <property type="entry name" value="FAD/NAD-bd_sf"/>
</dbReference>
<dbReference type="PANTHER" id="PTHR11552">
    <property type="entry name" value="GLUCOSE-METHANOL-CHOLINE GMC OXIDOREDUCTASE"/>
    <property type="match status" value="1"/>
</dbReference>
<dbReference type="Gene3D" id="3.50.50.60">
    <property type="entry name" value="FAD/NAD(P)-binding domain"/>
    <property type="match status" value="1"/>
</dbReference>
<dbReference type="Pfam" id="PF05199">
    <property type="entry name" value="GMC_oxred_C"/>
    <property type="match status" value="1"/>
</dbReference>
<keyword evidence="2" id="KW-0285">Flavoprotein</keyword>
<dbReference type="OrthoDB" id="269227at2759"/>
<dbReference type="Pfam" id="PF00732">
    <property type="entry name" value="GMC_oxred_N"/>
    <property type="match status" value="1"/>
</dbReference>
<feature type="domain" description="Glucose-methanol-choline oxidoreductase N-terminal" evidence="3">
    <location>
        <begin position="266"/>
        <end position="280"/>
    </location>
</feature>
<evidence type="ECO:0000259" key="3">
    <source>
        <dbReference type="PROSITE" id="PS00624"/>
    </source>
</evidence>
<evidence type="ECO:0000313" key="4">
    <source>
        <dbReference type="EMBL" id="KAH6873441.1"/>
    </source>
</evidence>
<dbReference type="InterPro" id="IPR007867">
    <property type="entry name" value="GMC_OxRtase_C"/>
</dbReference>
<keyword evidence="2" id="KW-0274">FAD</keyword>
<dbReference type="Gene3D" id="3.30.410.40">
    <property type="match status" value="1"/>
</dbReference>
<evidence type="ECO:0000256" key="1">
    <source>
        <dbReference type="ARBA" id="ARBA00010790"/>
    </source>
</evidence>
<dbReference type="PIRSF" id="PIRSF000137">
    <property type="entry name" value="Alcohol_oxidase"/>
    <property type="match status" value="1"/>
</dbReference>
<comment type="caution">
    <text evidence="4">The sequence shown here is derived from an EMBL/GenBank/DDBJ whole genome shotgun (WGS) entry which is preliminary data.</text>
</comment>
<accession>A0A9P8VSH2</accession>
<dbReference type="PANTHER" id="PTHR11552:SF152">
    <property type="entry name" value="OXIDASE (CODA), PUTATIVE (AFU_ORTHOLOGUE AFUA_8G04090)-RELATED"/>
    <property type="match status" value="1"/>
</dbReference>